<gene>
    <name evidence="2" type="ORF">APY94_03485</name>
</gene>
<reference evidence="2 3" key="1">
    <citation type="submission" date="2015-10" db="EMBL/GenBank/DDBJ databases">
        <title>Draft genome sequence of Thermococcus celericrescens strain DSM 17994.</title>
        <authorList>
            <person name="Hong S.-J."/>
            <person name="Park C.-E."/>
            <person name="Shin J.-H."/>
        </authorList>
    </citation>
    <scope>NUCLEOTIDE SEQUENCE [LARGE SCALE GENOMIC DNA]</scope>
    <source>
        <strain evidence="2 3">DSM 17994</strain>
    </source>
</reference>
<keyword evidence="1" id="KW-0812">Transmembrane</keyword>
<dbReference type="Proteomes" id="UP000053462">
    <property type="component" value="Unassembled WGS sequence"/>
</dbReference>
<evidence type="ECO:0000256" key="1">
    <source>
        <dbReference type="SAM" id="Phobius"/>
    </source>
</evidence>
<dbReference type="EMBL" id="LLYW01000011">
    <property type="protein sequence ID" value="KUH34047.1"/>
    <property type="molecule type" value="Genomic_DNA"/>
</dbReference>
<evidence type="ECO:0000313" key="2">
    <source>
        <dbReference type="EMBL" id="KUH34047.1"/>
    </source>
</evidence>
<organism evidence="2 3">
    <name type="scientific">Thermococcus celericrescens</name>
    <dbReference type="NCBI Taxonomy" id="227598"/>
    <lineage>
        <taxon>Archaea</taxon>
        <taxon>Methanobacteriati</taxon>
        <taxon>Methanobacteriota</taxon>
        <taxon>Thermococci</taxon>
        <taxon>Thermococcales</taxon>
        <taxon>Thermococcaceae</taxon>
        <taxon>Thermococcus</taxon>
    </lineage>
</organism>
<dbReference type="AlphaFoldDB" id="A0A100XYV3"/>
<dbReference type="STRING" id="227598.APY94_03485"/>
<keyword evidence="1" id="KW-0472">Membrane</keyword>
<feature type="transmembrane region" description="Helical" evidence="1">
    <location>
        <begin position="7"/>
        <end position="28"/>
    </location>
</feature>
<keyword evidence="1" id="KW-1133">Transmembrane helix</keyword>
<comment type="caution">
    <text evidence="2">The sequence shown here is derived from an EMBL/GenBank/DDBJ whole genome shotgun (WGS) entry which is preliminary data.</text>
</comment>
<accession>A0A100XYV3</accession>
<name>A0A100XYV3_9EURY</name>
<sequence length="868" mass="97344">MRRGFIFTLDALLAVTLVTIVVVGIIGVTSNASGIYTTQIRGENKQVAENLLEAFRTVPLSNLVSPTQIETWINGTDPVLDLTYVNPQMPPLQIVATYWALNSTDYKQKAETIMKYLLDNLAGGYKYQLIINNYTSPYLTFDNSYENASDVGSATVMVSGYVSNETPRGYVAKAYLTKLVTSQEKLVGIQRVLAGGYYCSKPVQSEDYIDYPLTVSSLYIEYQTVPGDSSTVQSGRFQLSGSYSGGSVDVDKDLNGWSVYYDNIYVDGYGYAGRIVINDGVNTIRLYLNSEFSRSTTSYEVWAIVYEDASGNQAVVYIDSGVYIEASWDYYWVIFPIIRKWYISSSRAYTTVPDIDDAVYSVLIPSYTCSMWDYNDNSLDVSIGFKLPLDASDISGLLNYATRFGEPVSFTLNGNPVWSTNISNQLIGGDNLLEAEFTNPYGDEMGFGSGSWISLKYTTSSPQVDDPGLVKLYNITSKGTGIYYLNSLFVPGNVTGINIKLTVEGVHEVRVYYSNGTGLNLIYENTSVSPGLSTVTIDNATLVGNLTKYVTLQELSKRNFNLIIMLDAYYDASYSHRPVRYAGQDYNYNWNNERVLYGYPDSYINITYIPKVTTTRFTIPIEETHELSSDSDTEMHFDYYLPDKAQPWYVDVWTAILFQGDYVDTDNSIHVYEGPTTREFLSFPIDLYLIRLAYTKIADYIMVNGSTNTFKILSDDDYYTFRVDDSRAIVHYFLKGYAPYGNIFTYYAQDNACGYNLTYYYNLTGTPQSGTVVIGNCPPSESPKPITTYGLKPWKYALDDAIYRLFVQLGAKEHPVDQIKLDNTLMPGTEENPIRIELKGLAGKAIGIKNVPATGEAIQVTLRIWRGD</sequence>
<evidence type="ECO:0000313" key="3">
    <source>
        <dbReference type="Proteomes" id="UP000053462"/>
    </source>
</evidence>
<protein>
    <submittedName>
        <fullName evidence="2">Uncharacterized protein</fullName>
    </submittedName>
</protein>
<proteinExistence type="predicted"/>
<keyword evidence="3" id="KW-1185">Reference proteome</keyword>